<evidence type="ECO:0000313" key="1">
    <source>
        <dbReference type="EMBL" id="CAH1233391.1"/>
    </source>
</evidence>
<accession>A0A8J9VBE5</accession>
<organism evidence="1 2">
    <name type="scientific">Branchiostoma lanceolatum</name>
    <name type="common">Common lancelet</name>
    <name type="synonym">Amphioxus lanceolatum</name>
    <dbReference type="NCBI Taxonomy" id="7740"/>
    <lineage>
        <taxon>Eukaryota</taxon>
        <taxon>Metazoa</taxon>
        <taxon>Chordata</taxon>
        <taxon>Cephalochordata</taxon>
        <taxon>Leptocardii</taxon>
        <taxon>Amphioxiformes</taxon>
        <taxon>Branchiostomatidae</taxon>
        <taxon>Branchiostoma</taxon>
    </lineage>
</organism>
<dbReference type="AlphaFoldDB" id="A0A8J9VBE5"/>
<protein>
    <submittedName>
        <fullName evidence="1">Hypp725 protein</fullName>
    </submittedName>
</protein>
<reference evidence="1" key="1">
    <citation type="submission" date="2022-01" db="EMBL/GenBank/DDBJ databases">
        <authorList>
            <person name="Braso-Vives M."/>
        </authorList>
    </citation>
    <scope>NUCLEOTIDE SEQUENCE</scope>
</reference>
<proteinExistence type="predicted"/>
<keyword evidence="2" id="KW-1185">Reference proteome</keyword>
<name>A0A8J9VBE5_BRALA</name>
<sequence>MHRVGRKCTVRAGNETVRAGNETVRAGNETVRAGNETVRAGNETVRTVRAGDALIRGCCLSVLHSV</sequence>
<evidence type="ECO:0000313" key="2">
    <source>
        <dbReference type="Proteomes" id="UP000838412"/>
    </source>
</evidence>
<dbReference type="EMBL" id="OV696686">
    <property type="protein sequence ID" value="CAH1233391.1"/>
    <property type="molecule type" value="Genomic_DNA"/>
</dbReference>
<dbReference type="Proteomes" id="UP000838412">
    <property type="component" value="Chromosome 1"/>
</dbReference>
<gene>
    <name evidence="1" type="primary">Hypp725</name>
    <name evidence="1" type="ORF">BLAG_LOCUS2166</name>
</gene>